<organism evidence="3 6">
    <name type="scientific">Bacteroides fragilis</name>
    <dbReference type="NCBI Taxonomy" id="817"/>
    <lineage>
        <taxon>Bacteria</taxon>
        <taxon>Pseudomonadati</taxon>
        <taxon>Bacteroidota</taxon>
        <taxon>Bacteroidia</taxon>
        <taxon>Bacteroidales</taxon>
        <taxon>Bacteroidaceae</taxon>
        <taxon>Bacteroides</taxon>
    </lineage>
</organism>
<accession>A0A5M5PWB2</accession>
<evidence type="ECO:0000313" key="2">
    <source>
        <dbReference type="EMBL" id="KAA4748541.1"/>
    </source>
</evidence>
<dbReference type="EMBL" id="VWCJ01000026">
    <property type="protein sequence ID" value="KAA4991208.1"/>
    <property type="molecule type" value="Genomic_DNA"/>
</dbReference>
<feature type="region of interest" description="Disordered" evidence="1">
    <location>
        <begin position="56"/>
        <end position="75"/>
    </location>
</feature>
<evidence type="ECO:0000256" key="1">
    <source>
        <dbReference type="SAM" id="MobiDB-lite"/>
    </source>
</evidence>
<sequence>MFMFVCDGFNLDLNMKLKTDNQNFNKKIIMKKLVLVVAMFMFACGSFFTMAQDPVKKDPKKEVKDTAKTEPKKEVADTTATTVAASGAFAQFAE</sequence>
<dbReference type="EMBL" id="VWEQ01000024">
    <property type="protein sequence ID" value="KAA4748541.1"/>
    <property type="molecule type" value="Genomic_DNA"/>
</dbReference>
<gene>
    <name evidence="4" type="ORF">F2Z29_20695</name>
    <name evidence="3" type="ORF">F2Z89_21690</name>
    <name evidence="2" type="ORF">F3B44_20445</name>
</gene>
<evidence type="ECO:0000313" key="6">
    <source>
        <dbReference type="Proteomes" id="UP000460666"/>
    </source>
</evidence>
<comment type="caution">
    <text evidence="3">The sequence shown here is derived from an EMBL/GenBank/DDBJ whole genome shotgun (WGS) entry which is preliminary data.</text>
</comment>
<dbReference type="Proteomes" id="UP000460666">
    <property type="component" value="Unassembled WGS sequence"/>
</dbReference>
<dbReference type="Proteomes" id="UP000479773">
    <property type="component" value="Unassembled WGS sequence"/>
</dbReference>
<evidence type="ECO:0000313" key="3">
    <source>
        <dbReference type="EMBL" id="KAA4991208.1"/>
    </source>
</evidence>
<evidence type="ECO:0000313" key="5">
    <source>
        <dbReference type="Proteomes" id="UP000436803"/>
    </source>
</evidence>
<dbReference type="EMBL" id="VWAW01000022">
    <property type="protein sequence ID" value="KAA5168908.1"/>
    <property type="molecule type" value="Genomic_DNA"/>
</dbReference>
<reference evidence="5 6" key="1">
    <citation type="journal article" date="2019" name="Nat. Med.">
        <title>A library of human gut bacterial isolates paired with longitudinal multiomics data enables mechanistic microbiome research.</title>
        <authorList>
            <person name="Poyet M."/>
            <person name="Groussin M."/>
            <person name="Gibbons S.M."/>
            <person name="Avila-Pacheco J."/>
            <person name="Jiang X."/>
            <person name="Kearney S.M."/>
            <person name="Perrotta A.R."/>
            <person name="Berdy B."/>
            <person name="Zhao S."/>
            <person name="Lieberman T.D."/>
            <person name="Swanson P.K."/>
            <person name="Smith M."/>
            <person name="Roesemann S."/>
            <person name="Alexander J.E."/>
            <person name="Rich S.A."/>
            <person name="Livny J."/>
            <person name="Vlamakis H."/>
            <person name="Clish C."/>
            <person name="Bullock K."/>
            <person name="Deik A."/>
            <person name="Scott J."/>
            <person name="Pierce K.A."/>
            <person name="Xavier R.J."/>
            <person name="Alm E.J."/>
        </authorList>
    </citation>
    <scope>NUCLEOTIDE SEQUENCE [LARGE SCALE GENOMIC DNA]</scope>
    <source>
        <strain evidence="2 7">BIOML-A106</strain>
        <strain evidence="3 6">BIOML-A46</strain>
        <strain evidence="4 5">BIOML-A7</strain>
    </source>
</reference>
<dbReference type="AlphaFoldDB" id="A0A5M5PWB2"/>
<protein>
    <submittedName>
        <fullName evidence="3">Uncharacterized protein</fullName>
    </submittedName>
</protein>
<evidence type="ECO:0000313" key="7">
    <source>
        <dbReference type="Proteomes" id="UP000479773"/>
    </source>
</evidence>
<dbReference type="Proteomes" id="UP000436803">
    <property type="component" value="Unassembled WGS sequence"/>
</dbReference>
<evidence type="ECO:0000313" key="4">
    <source>
        <dbReference type="EMBL" id="KAA5168908.1"/>
    </source>
</evidence>
<proteinExistence type="predicted"/>
<name>A0A5M5PWB2_BACFG</name>